<dbReference type="AntiFam" id="ANF00167">
    <property type="entry name" value="Shadow ORF (opposite uxaA)"/>
</dbReference>
<sequence length="187" mass="21267">MILPQLRAAERMAEQVNAVDPVRLRLLQKALLDLTGDAVDAADGRHDPQLVADPHFAAGPSVQLHLAIRRLRRQRRELRLVTVAVQIAQVGFDVLRMNVLPRRNGRERMADRLAVFDDVFALGDRAERKFVPARHRLRQLDDRAFQLNALSGSQIAQRHRHVILLMNLYRTLHKPVPDNGYASSMAK</sequence>
<gene>
    <name evidence="1" type="ORF">NCTC10211_01778</name>
</gene>
<organism evidence="1 2">
    <name type="scientific">Serratia marcescens</name>
    <dbReference type="NCBI Taxonomy" id="615"/>
    <lineage>
        <taxon>Bacteria</taxon>
        <taxon>Pseudomonadati</taxon>
        <taxon>Pseudomonadota</taxon>
        <taxon>Gammaproteobacteria</taxon>
        <taxon>Enterobacterales</taxon>
        <taxon>Yersiniaceae</taxon>
        <taxon>Serratia</taxon>
    </lineage>
</organism>
<evidence type="ECO:0000313" key="2">
    <source>
        <dbReference type="Proteomes" id="UP000254765"/>
    </source>
</evidence>
<protein>
    <submittedName>
        <fullName evidence="1">Uncharacterized protein</fullName>
    </submittedName>
</protein>
<dbReference type="EMBL" id="UGYK01000002">
    <property type="protein sequence ID" value="SUI44814.1"/>
    <property type="molecule type" value="Genomic_DNA"/>
</dbReference>
<proteinExistence type="predicted"/>
<dbReference type="Proteomes" id="UP000254765">
    <property type="component" value="Unassembled WGS sequence"/>
</dbReference>
<dbReference type="AlphaFoldDB" id="A0A379YGB8"/>
<accession>A0A379YGB8</accession>
<reference evidence="1 2" key="1">
    <citation type="submission" date="2018-06" db="EMBL/GenBank/DDBJ databases">
        <authorList>
            <consortium name="Pathogen Informatics"/>
            <person name="Doyle S."/>
        </authorList>
    </citation>
    <scope>NUCLEOTIDE SEQUENCE [LARGE SCALE GENOMIC DNA]</scope>
    <source>
        <strain evidence="1 2">NCTC10211</strain>
    </source>
</reference>
<evidence type="ECO:0000313" key="1">
    <source>
        <dbReference type="EMBL" id="SUI44814.1"/>
    </source>
</evidence>
<name>A0A379YGB8_SERMA</name>